<proteinExistence type="predicted"/>
<dbReference type="EMBL" id="CP159373">
    <property type="protein sequence ID" value="XCN71233.1"/>
    <property type="molecule type" value="Genomic_DNA"/>
</dbReference>
<name>A0AAU8LQP0_9BACT</name>
<dbReference type="KEGG" id="eaj:Q3M24_13020"/>
<protein>
    <submittedName>
        <fullName evidence="1">Uncharacterized protein</fullName>
    </submittedName>
</protein>
<evidence type="ECO:0000313" key="1">
    <source>
        <dbReference type="EMBL" id="XCN71233.1"/>
    </source>
</evidence>
<reference evidence="1" key="1">
    <citation type="journal article" date="2024" name="Syst. Appl. Microbiol.">
        <title>First single-strain enrichments of Electrothrix cable bacteria, description of E. aestuarii sp. nov. and E. rattekaaiensis sp. nov., and proposal of a cable bacteria taxonomy following the rules of the SeqCode.</title>
        <authorList>
            <person name="Plum-Jensen L.E."/>
            <person name="Schramm A."/>
            <person name="Marshall I.P.G."/>
        </authorList>
    </citation>
    <scope>NUCLEOTIDE SEQUENCE</scope>
    <source>
        <strain evidence="1">Rat1</strain>
    </source>
</reference>
<reference evidence="1" key="2">
    <citation type="submission" date="2024-06" db="EMBL/GenBank/DDBJ databases">
        <authorList>
            <person name="Plum-Jensen L.E."/>
            <person name="Schramm A."/>
            <person name="Marshall I.P.G."/>
        </authorList>
    </citation>
    <scope>NUCLEOTIDE SEQUENCE</scope>
    <source>
        <strain evidence="1">Rat1</strain>
    </source>
</reference>
<accession>A0AAU8LQP0</accession>
<dbReference type="AlphaFoldDB" id="A0AAU8LQP0"/>
<sequence>MEMTVKCKFEYEVSGKIESGETVSRSGETELVRSMDIEDDVEPEMLYSEAVQAALQDFWYFELSKNGQSYTFPDDLTVSIRNLTDLTDYGDE</sequence>
<organism evidence="1">
    <name type="scientific">Candidatus Electrothrix aestuarii</name>
    <dbReference type="NCBI Taxonomy" id="3062594"/>
    <lineage>
        <taxon>Bacteria</taxon>
        <taxon>Pseudomonadati</taxon>
        <taxon>Thermodesulfobacteriota</taxon>
        <taxon>Desulfobulbia</taxon>
        <taxon>Desulfobulbales</taxon>
        <taxon>Desulfobulbaceae</taxon>
        <taxon>Candidatus Electrothrix</taxon>
    </lineage>
</organism>
<gene>
    <name evidence="1" type="ORF">Q3M24_13020</name>
</gene>